<proteinExistence type="predicted"/>
<dbReference type="AlphaFoldDB" id="A0A1N7RIA2"/>
<evidence type="ECO:0000313" key="3">
    <source>
        <dbReference type="Proteomes" id="UP000186917"/>
    </source>
</evidence>
<name>A0A1N7RIA2_9BACT</name>
<keyword evidence="1" id="KW-1133">Transmembrane helix</keyword>
<evidence type="ECO:0000313" key="2">
    <source>
        <dbReference type="EMBL" id="SIT34815.1"/>
    </source>
</evidence>
<evidence type="ECO:0000256" key="1">
    <source>
        <dbReference type="SAM" id="Phobius"/>
    </source>
</evidence>
<reference evidence="3" key="1">
    <citation type="submission" date="2017-01" db="EMBL/GenBank/DDBJ databases">
        <authorList>
            <person name="Varghese N."/>
            <person name="Submissions S."/>
        </authorList>
    </citation>
    <scope>NUCLEOTIDE SEQUENCE [LARGE SCALE GENOMIC DNA]</scope>
    <source>
        <strain evidence="3">DSM 21054</strain>
    </source>
</reference>
<gene>
    <name evidence="2" type="ORF">SAMN05421788_1251</name>
</gene>
<feature type="transmembrane region" description="Helical" evidence="1">
    <location>
        <begin position="34"/>
        <end position="54"/>
    </location>
</feature>
<accession>A0A1N7RIA2</accession>
<keyword evidence="1" id="KW-0812">Transmembrane</keyword>
<keyword evidence="3" id="KW-1185">Reference proteome</keyword>
<protein>
    <submittedName>
        <fullName evidence="2">Uncharacterized protein</fullName>
    </submittedName>
</protein>
<dbReference type="EMBL" id="FTOR01000025">
    <property type="protein sequence ID" value="SIT34815.1"/>
    <property type="molecule type" value="Genomic_DNA"/>
</dbReference>
<organism evidence="2 3">
    <name type="scientific">Filimonas lacunae</name>
    <dbReference type="NCBI Taxonomy" id="477680"/>
    <lineage>
        <taxon>Bacteria</taxon>
        <taxon>Pseudomonadati</taxon>
        <taxon>Bacteroidota</taxon>
        <taxon>Chitinophagia</taxon>
        <taxon>Chitinophagales</taxon>
        <taxon>Chitinophagaceae</taxon>
        <taxon>Filimonas</taxon>
    </lineage>
</organism>
<feature type="transmembrane region" description="Helical" evidence="1">
    <location>
        <begin position="6"/>
        <end position="22"/>
    </location>
</feature>
<keyword evidence="1" id="KW-0472">Membrane</keyword>
<dbReference type="Proteomes" id="UP000186917">
    <property type="component" value="Unassembled WGS sequence"/>
</dbReference>
<feature type="transmembrane region" description="Helical" evidence="1">
    <location>
        <begin position="66"/>
        <end position="83"/>
    </location>
</feature>
<sequence>MTYIQQLNIFVLILVCQIKYYLIHLNFRIVVKLFDCIINIANELIPIFAGVYLLNLPQLRPQVSSRLGNLYSFGIFILAFSSIKKIPLAFSKSN</sequence>